<accession>A0A5P2G1Y9</accession>
<evidence type="ECO:0000313" key="2">
    <source>
        <dbReference type="EMBL" id="QES89187.1"/>
    </source>
</evidence>
<protein>
    <submittedName>
        <fullName evidence="2">Glycosyltransferase family 4 protein</fullName>
    </submittedName>
</protein>
<evidence type="ECO:0000259" key="1">
    <source>
        <dbReference type="Pfam" id="PF00534"/>
    </source>
</evidence>
<evidence type="ECO:0000313" key="3">
    <source>
        <dbReference type="Proteomes" id="UP000292424"/>
    </source>
</evidence>
<dbReference type="GO" id="GO:0016757">
    <property type="term" value="F:glycosyltransferase activity"/>
    <property type="evidence" value="ECO:0007669"/>
    <property type="project" value="InterPro"/>
</dbReference>
<feature type="domain" description="Glycosyl transferase family 1" evidence="1">
    <location>
        <begin position="222"/>
        <end position="368"/>
    </location>
</feature>
<dbReference type="PANTHER" id="PTHR12526:SF630">
    <property type="entry name" value="GLYCOSYLTRANSFERASE"/>
    <property type="match status" value="1"/>
</dbReference>
<dbReference type="KEGG" id="arac:E0W69_011110"/>
<name>A0A5P2G1Y9_9BACT</name>
<keyword evidence="2" id="KW-0808">Transferase</keyword>
<dbReference type="Pfam" id="PF00534">
    <property type="entry name" value="Glycos_transf_1"/>
    <property type="match status" value="1"/>
</dbReference>
<dbReference type="Proteomes" id="UP000292424">
    <property type="component" value="Chromosome"/>
</dbReference>
<dbReference type="AlphaFoldDB" id="A0A5P2G1Y9"/>
<gene>
    <name evidence="2" type="ORF">E0W69_011110</name>
</gene>
<dbReference type="InterPro" id="IPR001296">
    <property type="entry name" value="Glyco_trans_1"/>
</dbReference>
<dbReference type="Gene3D" id="3.40.50.2000">
    <property type="entry name" value="Glycogen Phosphorylase B"/>
    <property type="match status" value="2"/>
</dbReference>
<dbReference type="OrthoDB" id="9792322at2"/>
<reference evidence="2 3" key="1">
    <citation type="submission" date="2019-09" db="EMBL/GenBank/DDBJ databases">
        <title>Complete genome sequence of Arachidicoccus sp. B3-10 isolated from apple orchard soil.</title>
        <authorList>
            <person name="Kim H.S."/>
            <person name="Han K.-I."/>
            <person name="Suh M.K."/>
            <person name="Lee K.C."/>
            <person name="Eom M.K."/>
            <person name="Kim J.-S."/>
            <person name="Kang S.W."/>
            <person name="Sin Y."/>
            <person name="Lee J.-S."/>
        </authorList>
    </citation>
    <scope>NUCLEOTIDE SEQUENCE [LARGE SCALE GENOMIC DNA]</scope>
    <source>
        <strain evidence="2 3">B3-10</strain>
    </source>
</reference>
<sequence length="398" mass="45619">MDVRKKVLLVNDFEKGGGAEGVFQMTADLLSSSCDVFRYTAYKGFDDSGSNPLSYIYSKKHFRNIRDIVVKEDINIVHVHNFRWISPSVFQVHKWLKRHHHKSVKFILTAHDYLLACPNVAYGYYDKKNGFVKYPTDALPGSFLFKQMDQNGLKFSMLKKIQWYLAFKIFKLQNEIDQVITPSIFLKNILQLNCPKLPIEVIRNPISPEVLKIPMNMPQRKRLEGNFRLIYLGRVASEKGTDLLLKMLSELIDTIDFQLDIFGTGPLSEGIKLLIQNLGLNNHVSYKGFVSFEEIKTNFVNYDAFVMSSIWYENAPLSIVEAAINRLALITPNIGGMKELAELCGNAFLYELGDTRSLKKAINQAISSLNIEIENNTLKIRNIFSQETYINLLNECYS</sequence>
<dbReference type="CDD" id="cd03801">
    <property type="entry name" value="GT4_PimA-like"/>
    <property type="match status" value="1"/>
</dbReference>
<organism evidence="2 3">
    <name type="scientific">Rhizosphaericola mali</name>
    <dbReference type="NCBI Taxonomy" id="2545455"/>
    <lineage>
        <taxon>Bacteria</taxon>
        <taxon>Pseudomonadati</taxon>
        <taxon>Bacteroidota</taxon>
        <taxon>Chitinophagia</taxon>
        <taxon>Chitinophagales</taxon>
        <taxon>Chitinophagaceae</taxon>
        <taxon>Rhizosphaericola</taxon>
    </lineage>
</organism>
<keyword evidence="3" id="KW-1185">Reference proteome</keyword>
<dbReference type="SUPFAM" id="SSF53756">
    <property type="entry name" value="UDP-Glycosyltransferase/glycogen phosphorylase"/>
    <property type="match status" value="1"/>
</dbReference>
<dbReference type="RefSeq" id="WP_131330133.1">
    <property type="nucleotide sequence ID" value="NZ_CP044016.1"/>
</dbReference>
<dbReference type="PANTHER" id="PTHR12526">
    <property type="entry name" value="GLYCOSYLTRANSFERASE"/>
    <property type="match status" value="1"/>
</dbReference>
<proteinExistence type="predicted"/>
<dbReference type="EMBL" id="CP044016">
    <property type="protein sequence ID" value="QES89187.1"/>
    <property type="molecule type" value="Genomic_DNA"/>
</dbReference>